<evidence type="ECO:0000313" key="2">
    <source>
        <dbReference type="EMBL" id="NYG19721.1"/>
    </source>
</evidence>
<name>A0A852X0Q2_9MICO</name>
<proteinExistence type="predicted"/>
<keyword evidence="3" id="KW-1185">Reference proteome</keyword>
<organism evidence="2 3">
    <name type="scientific">Agromyces hippuratus</name>
    <dbReference type="NCBI Taxonomy" id="286438"/>
    <lineage>
        <taxon>Bacteria</taxon>
        <taxon>Bacillati</taxon>
        <taxon>Actinomycetota</taxon>
        <taxon>Actinomycetes</taxon>
        <taxon>Micrococcales</taxon>
        <taxon>Microbacteriaceae</taxon>
        <taxon>Agromyces</taxon>
    </lineage>
</organism>
<feature type="compositionally biased region" description="Low complexity" evidence="1">
    <location>
        <begin position="53"/>
        <end position="62"/>
    </location>
</feature>
<dbReference type="EMBL" id="JACCFI010000001">
    <property type="protein sequence ID" value="NYG19721.1"/>
    <property type="molecule type" value="Genomic_DNA"/>
</dbReference>
<gene>
    <name evidence="2" type="ORF">BJY17_000468</name>
</gene>
<evidence type="ECO:0000313" key="3">
    <source>
        <dbReference type="Proteomes" id="UP000549066"/>
    </source>
</evidence>
<feature type="compositionally biased region" description="Low complexity" evidence="1">
    <location>
        <begin position="36"/>
        <end position="46"/>
    </location>
</feature>
<dbReference type="RefSeq" id="WP_179549956.1">
    <property type="nucleotide sequence ID" value="NZ_JACCFI010000001.1"/>
</dbReference>
<accession>A0A852X0Q2</accession>
<evidence type="ECO:0000256" key="1">
    <source>
        <dbReference type="SAM" id="MobiDB-lite"/>
    </source>
</evidence>
<comment type="caution">
    <text evidence="2">The sequence shown here is derived from an EMBL/GenBank/DDBJ whole genome shotgun (WGS) entry which is preliminary data.</text>
</comment>
<dbReference type="AlphaFoldDB" id="A0A852X0Q2"/>
<reference evidence="2 3" key="1">
    <citation type="submission" date="2020-07" db="EMBL/GenBank/DDBJ databases">
        <title>Sequencing the genomes of 1000 actinobacteria strains.</title>
        <authorList>
            <person name="Klenk H.-P."/>
        </authorList>
    </citation>
    <scope>NUCLEOTIDE SEQUENCE [LARGE SCALE GENOMIC DNA]</scope>
    <source>
        <strain evidence="2 3">DSM 8598</strain>
    </source>
</reference>
<sequence>MPGTSGGTGVVTTIAIGSVEVRSASGAGRGAREGRAAGVEVRSASGAGRGARGARAAGPSNP</sequence>
<dbReference type="Proteomes" id="UP000549066">
    <property type="component" value="Unassembled WGS sequence"/>
</dbReference>
<feature type="region of interest" description="Disordered" evidence="1">
    <location>
        <begin position="24"/>
        <end position="62"/>
    </location>
</feature>
<protein>
    <submittedName>
        <fullName evidence="2">Uncharacterized protein</fullName>
    </submittedName>
</protein>